<dbReference type="Pfam" id="PF01764">
    <property type="entry name" value="Lipase_3"/>
    <property type="match status" value="1"/>
</dbReference>
<gene>
    <name evidence="2" type="ORF">TVY486_0906980</name>
</gene>
<dbReference type="Gene3D" id="3.40.50.1820">
    <property type="entry name" value="alpha/beta hydrolase"/>
    <property type="match status" value="1"/>
</dbReference>
<organism evidence="2">
    <name type="scientific">Trypanosoma vivax (strain Y486)</name>
    <dbReference type="NCBI Taxonomy" id="1055687"/>
    <lineage>
        <taxon>Eukaryota</taxon>
        <taxon>Discoba</taxon>
        <taxon>Euglenozoa</taxon>
        <taxon>Kinetoplastea</taxon>
        <taxon>Metakinetoplastina</taxon>
        <taxon>Trypanosomatida</taxon>
        <taxon>Trypanosomatidae</taxon>
        <taxon>Trypanosoma</taxon>
        <taxon>Duttonella</taxon>
    </lineage>
</organism>
<dbReference type="EMBL" id="HE573025">
    <property type="protein sequence ID" value="CCC50877.1"/>
    <property type="molecule type" value="Genomic_DNA"/>
</dbReference>
<dbReference type="AlphaFoldDB" id="G0U3M0"/>
<proteinExistence type="predicted"/>
<name>G0U3M0_TRYVY</name>
<evidence type="ECO:0000259" key="1">
    <source>
        <dbReference type="Pfam" id="PF01764"/>
    </source>
</evidence>
<sequence length="484" mass="55460">MRGLRVARQETFAVYRALVRAVWQVTRDCPLYRTDGLARYVAARFLDKAERNRQHYLRLFSKLADTPQQRQRQRMQRSLETQYEQFIKRELQQVRGVTELLKLAPGNSVLTSMLQVLSAGVGNIYYQQTMERGYIHYCQFEERKVERDEVEEEATSDRQNRIMQHALIPYGERLLFLHRLQPMNGDNKMTQRTRDTWTPWQVTEAVAGSRSGVTAHHMSHGREDVVLEVDETYNKQVVYVRCEPYDWSQDVERVEIMESEELRGTIFHGGYFGIAQRLCDALLVETPLHRYRSTVVVGYGVGGAVAFCLSLLLHARSFDVKNCVTFGSPKAVQQTLRRYTHAVNPIRVVLEGDPLIELPVTGAEGDVFRHFGELLILGPSNHQHQQRQARGAVCTEESLNAEMLSESLDSGVHTVTDGDEGGAGVLPERVQRATERHSTLFSVERYVEHLTDTTVPLTYAEGDEVWDEGDYSQMRRDASLRAHT</sequence>
<protein>
    <recommendedName>
        <fullName evidence="1">Fungal lipase-type domain-containing protein</fullName>
    </recommendedName>
</protein>
<dbReference type="InterPro" id="IPR002921">
    <property type="entry name" value="Fungal_lipase-type"/>
</dbReference>
<dbReference type="SUPFAM" id="SSF53474">
    <property type="entry name" value="alpha/beta-Hydrolases"/>
    <property type="match status" value="1"/>
</dbReference>
<dbReference type="GO" id="GO:0006629">
    <property type="term" value="P:lipid metabolic process"/>
    <property type="evidence" value="ECO:0007669"/>
    <property type="project" value="InterPro"/>
</dbReference>
<dbReference type="VEuPathDB" id="TriTrypDB:TvY486_0906980"/>
<accession>G0U3M0</accession>
<reference evidence="2" key="1">
    <citation type="journal article" date="2012" name="Proc. Natl. Acad. Sci. U.S.A.">
        <title>Antigenic diversity is generated by distinct evolutionary mechanisms in African trypanosome species.</title>
        <authorList>
            <person name="Jackson A.P."/>
            <person name="Berry A."/>
            <person name="Aslett M."/>
            <person name="Allison H.C."/>
            <person name="Burton P."/>
            <person name="Vavrova-Anderson J."/>
            <person name="Brown R."/>
            <person name="Browne H."/>
            <person name="Corton N."/>
            <person name="Hauser H."/>
            <person name="Gamble J."/>
            <person name="Gilderthorp R."/>
            <person name="Marcello L."/>
            <person name="McQuillan J."/>
            <person name="Otto T.D."/>
            <person name="Quail M.A."/>
            <person name="Sanders M.J."/>
            <person name="van Tonder A."/>
            <person name="Ginger M.L."/>
            <person name="Field M.C."/>
            <person name="Barry J.D."/>
            <person name="Hertz-Fowler C."/>
            <person name="Berriman M."/>
        </authorList>
    </citation>
    <scope>NUCLEOTIDE SEQUENCE</scope>
    <source>
        <strain evidence="2">Y486</strain>
    </source>
</reference>
<feature type="domain" description="Fungal lipase-type" evidence="1">
    <location>
        <begin position="287"/>
        <end position="360"/>
    </location>
</feature>
<evidence type="ECO:0000313" key="2">
    <source>
        <dbReference type="EMBL" id="CCC50877.1"/>
    </source>
</evidence>
<dbReference type="InterPro" id="IPR029058">
    <property type="entry name" value="AB_hydrolase_fold"/>
</dbReference>
<dbReference type="OMA" id="FDVKNCV"/>